<feature type="compositionally biased region" description="Polar residues" evidence="1">
    <location>
        <begin position="20"/>
        <end position="31"/>
    </location>
</feature>
<dbReference type="Proteomes" id="UP001054945">
    <property type="component" value="Unassembled WGS sequence"/>
</dbReference>
<comment type="caution">
    <text evidence="2">The sequence shown here is derived from an EMBL/GenBank/DDBJ whole genome shotgun (WGS) entry which is preliminary data.</text>
</comment>
<evidence type="ECO:0000313" key="3">
    <source>
        <dbReference type="Proteomes" id="UP001054945"/>
    </source>
</evidence>
<proteinExistence type="predicted"/>
<organism evidence="2 3">
    <name type="scientific">Caerostris extrusa</name>
    <name type="common">Bark spider</name>
    <name type="synonym">Caerostris bankana</name>
    <dbReference type="NCBI Taxonomy" id="172846"/>
    <lineage>
        <taxon>Eukaryota</taxon>
        <taxon>Metazoa</taxon>
        <taxon>Ecdysozoa</taxon>
        <taxon>Arthropoda</taxon>
        <taxon>Chelicerata</taxon>
        <taxon>Arachnida</taxon>
        <taxon>Araneae</taxon>
        <taxon>Araneomorphae</taxon>
        <taxon>Entelegynae</taxon>
        <taxon>Araneoidea</taxon>
        <taxon>Araneidae</taxon>
        <taxon>Caerostris</taxon>
    </lineage>
</organism>
<sequence>MLLPVGIGGRLTTGAKGDASPNSGGPSQLTISPVRPGEENLMQPVITERGRGRLTTFRTGNRITMHPLIVSEAIPPPSLHRGERVALPALWAAAATAVGGFINQGNVLRWGLNCEIHKDANSALGGGRIIVFRVEKHPRGTSVR</sequence>
<reference evidence="2 3" key="1">
    <citation type="submission" date="2021-06" db="EMBL/GenBank/DDBJ databases">
        <title>Caerostris extrusa draft genome.</title>
        <authorList>
            <person name="Kono N."/>
            <person name="Arakawa K."/>
        </authorList>
    </citation>
    <scope>NUCLEOTIDE SEQUENCE [LARGE SCALE GENOMIC DNA]</scope>
</reference>
<feature type="region of interest" description="Disordered" evidence="1">
    <location>
        <begin position="11"/>
        <end position="35"/>
    </location>
</feature>
<protein>
    <submittedName>
        <fullName evidence="2">Uncharacterized protein</fullName>
    </submittedName>
</protein>
<evidence type="ECO:0000256" key="1">
    <source>
        <dbReference type="SAM" id="MobiDB-lite"/>
    </source>
</evidence>
<accession>A0AAV4TJA0</accession>
<evidence type="ECO:0000313" key="2">
    <source>
        <dbReference type="EMBL" id="GIY45294.1"/>
    </source>
</evidence>
<name>A0AAV4TJA0_CAEEX</name>
<dbReference type="EMBL" id="BPLR01011257">
    <property type="protein sequence ID" value="GIY45294.1"/>
    <property type="molecule type" value="Genomic_DNA"/>
</dbReference>
<gene>
    <name evidence="2" type="ORF">CEXT_366011</name>
</gene>
<keyword evidence="3" id="KW-1185">Reference proteome</keyword>
<dbReference type="AlphaFoldDB" id="A0AAV4TJA0"/>